<dbReference type="EMBL" id="FNBW01000007">
    <property type="protein sequence ID" value="SDF84003.1"/>
    <property type="molecule type" value="Genomic_DNA"/>
</dbReference>
<evidence type="ECO:0000256" key="1">
    <source>
        <dbReference type="SAM" id="SignalP"/>
    </source>
</evidence>
<accession>A0A8G2BI33</accession>
<protein>
    <recommendedName>
        <fullName evidence="4">Lipoprotein</fullName>
    </recommendedName>
</protein>
<dbReference type="RefSeq" id="WP_093150723.1">
    <property type="nucleotide sequence ID" value="NZ_FNBW01000007.1"/>
</dbReference>
<keyword evidence="1" id="KW-0732">Signal</keyword>
<comment type="caution">
    <text evidence="2">The sequence shown here is derived from an EMBL/GenBank/DDBJ whole genome shotgun (WGS) entry which is preliminary data.</text>
</comment>
<dbReference type="AlphaFoldDB" id="A0A8G2BI33"/>
<dbReference type="Proteomes" id="UP000198615">
    <property type="component" value="Unassembled WGS sequence"/>
</dbReference>
<proteinExistence type="predicted"/>
<reference evidence="2 3" key="1">
    <citation type="submission" date="2016-10" db="EMBL/GenBank/DDBJ databases">
        <authorList>
            <person name="Varghese N."/>
            <person name="Submissions S."/>
        </authorList>
    </citation>
    <scope>NUCLEOTIDE SEQUENCE [LARGE SCALE GENOMIC DNA]</scope>
    <source>
        <strain evidence="2 3">DSM 18839</strain>
    </source>
</reference>
<sequence length="71" mass="7125">MKKVLLAAVLAAGLQGCAGIAAIPPAVHVGVAAVGAVRAAYCLGITEQGKQQARDLMTAGEQVIYCESGDE</sequence>
<evidence type="ECO:0000313" key="3">
    <source>
        <dbReference type="Proteomes" id="UP000198615"/>
    </source>
</evidence>
<dbReference type="PROSITE" id="PS51257">
    <property type="entry name" value="PROKAR_LIPOPROTEIN"/>
    <property type="match status" value="1"/>
</dbReference>
<evidence type="ECO:0000313" key="2">
    <source>
        <dbReference type="EMBL" id="SDF84003.1"/>
    </source>
</evidence>
<feature type="chain" id="PRO_5034277174" description="Lipoprotein" evidence="1">
    <location>
        <begin position="22"/>
        <end position="71"/>
    </location>
</feature>
<organism evidence="2 3">
    <name type="scientific">Thalassobaculum litoreum DSM 18839</name>
    <dbReference type="NCBI Taxonomy" id="1123362"/>
    <lineage>
        <taxon>Bacteria</taxon>
        <taxon>Pseudomonadati</taxon>
        <taxon>Pseudomonadota</taxon>
        <taxon>Alphaproteobacteria</taxon>
        <taxon>Rhodospirillales</taxon>
        <taxon>Thalassobaculaceae</taxon>
        <taxon>Thalassobaculum</taxon>
    </lineage>
</organism>
<gene>
    <name evidence="2" type="ORF">SAMN05660686_02491</name>
</gene>
<feature type="signal peptide" evidence="1">
    <location>
        <begin position="1"/>
        <end position="21"/>
    </location>
</feature>
<name>A0A8G2BI33_9PROT</name>
<evidence type="ECO:0008006" key="4">
    <source>
        <dbReference type="Google" id="ProtNLM"/>
    </source>
</evidence>
<keyword evidence="3" id="KW-1185">Reference proteome</keyword>